<name>T0L563_COLGC</name>
<dbReference type="PANTHER" id="PTHR10039">
    <property type="entry name" value="AMELOGENIN"/>
    <property type="match status" value="1"/>
</dbReference>
<dbReference type="InterPro" id="IPR027417">
    <property type="entry name" value="P-loop_NTPase"/>
</dbReference>
<evidence type="ECO:0000313" key="4">
    <source>
        <dbReference type="Proteomes" id="UP000015530"/>
    </source>
</evidence>
<organism evidence="3 4">
    <name type="scientific">Colletotrichum gloeosporioides (strain Cg-14)</name>
    <name type="common">Anthracnose fungus</name>
    <name type="synonym">Glomerella cingulata</name>
    <dbReference type="NCBI Taxonomy" id="1237896"/>
    <lineage>
        <taxon>Eukaryota</taxon>
        <taxon>Fungi</taxon>
        <taxon>Dikarya</taxon>
        <taxon>Ascomycota</taxon>
        <taxon>Pezizomycotina</taxon>
        <taxon>Sordariomycetes</taxon>
        <taxon>Hypocreomycetidae</taxon>
        <taxon>Glomerellales</taxon>
        <taxon>Glomerellaceae</taxon>
        <taxon>Colletotrichum</taxon>
        <taxon>Colletotrichum gloeosporioides species complex</taxon>
    </lineage>
</organism>
<gene>
    <name evidence="3" type="ORF">CGLO_14226</name>
</gene>
<feature type="domain" description="Nephrocystin 3-like N-terminal" evidence="2">
    <location>
        <begin position="182"/>
        <end position="346"/>
    </location>
</feature>
<evidence type="ECO:0000259" key="2">
    <source>
        <dbReference type="Pfam" id="PF24883"/>
    </source>
</evidence>
<proteinExistence type="predicted"/>
<comment type="caution">
    <text evidence="3">The sequence shown here is derived from an EMBL/GenBank/DDBJ whole genome shotgun (WGS) entry which is preliminary data.</text>
</comment>
<accession>T0L563</accession>
<sequence length="427" mass="48154">MEDLRAAIAAAKHEGRKVMATFRCREREFLRLRLSELEESSKICDQIQINPVLRLDRDTETSLKRCADNVTDIKVLLEEVVSFKKDSVFRRSWKSLVGDNIDDEFVRLFNRLQRERAALKLQMATATSDAEYQMGVATTEAQPRAANPGRPTAKGWLSGMFITDPWDDRSTLISAKGKRAEGTCTWILETDAFNTWMNTTCQGLWITGGPGIGKSMMSIFLTEQLELKAASSETESVIYFFCDSQSDRRDNARAILQALIWQLGTLKPELRKHGKSQMQFHPDGEWCSTRMESLCRAFNSMVEHPDAGRVFCVIDGLDECDNTSGGLVNCFLGVSTSRFKTIILSRPLNQSLTNSLSKYVRLRLASDSEKEVKADLNAFIQQRVQRLSDDCGFPPGLRQILHDTFIQGSEGSFVWVGLAAQELETEF</sequence>
<evidence type="ECO:0000256" key="1">
    <source>
        <dbReference type="ARBA" id="ARBA00022737"/>
    </source>
</evidence>
<dbReference type="Pfam" id="PF24883">
    <property type="entry name" value="NPHP3_N"/>
    <property type="match status" value="1"/>
</dbReference>
<dbReference type="OrthoDB" id="4849308at2759"/>
<keyword evidence="1" id="KW-0677">Repeat</keyword>
<dbReference type="InterPro" id="IPR056884">
    <property type="entry name" value="NPHP3-like_N"/>
</dbReference>
<dbReference type="STRING" id="1237896.T0L563"/>
<dbReference type="Gene3D" id="3.40.50.300">
    <property type="entry name" value="P-loop containing nucleotide triphosphate hydrolases"/>
    <property type="match status" value="1"/>
</dbReference>
<dbReference type="AlphaFoldDB" id="T0L563"/>
<dbReference type="Proteomes" id="UP000015530">
    <property type="component" value="Unassembled WGS sequence"/>
</dbReference>
<dbReference type="EMBL" id="AMYD01003287">
    <property type="protein sequence ID" value="EQB46701.1"/>
    <property type="molecule type" value="Genomic_DNA"/>
</dbReference>
<evidence type="ECO:0000313" key="3">
    <source>
        <dbReference type="EMBL" id="EQB46701.1"/>
    </source>
</evidence>
<reference evidence="4" key="1">
    <citation type="journal article" date="2013" name="Mol. Plant Microbe Interact.">
        <title>Global aspects of pacC regulation of pathogenicity genes in Colletotrichum gloeosporioides as revealed by transcriptome analysis.</title>
        <authorList>
            <person name="Alkan N."/>
            <person name="Meng X."/>
            <person name="Friedlander G."/>
            <person name="Reuveni E."/>
            <person name="Sukno S."/>
            <person name="Sherman A."/>
            <person name="Thon M."/>
            <person name="Fluhr R."/>
            <person name="Prusky D."/>
        </authorList>
    </citation>
    <scope>NUCLEOTIDE SEQUENCE [LARGE SCALE GENOMIC DNA]</scope>
    <source>
        <strain evidence="4">Cg-14</strain>
    </source>
</reference>
<dbReference type="SUPFAM" id="SSF52540">
    <property type="entry name" value="P-loop containing nucleoside triphosphate hydrolases"/>
    <property type="match status" value="1"/>
</dbReference>
<protein>
    <recommendedName>
        <fullName evidence="2">Nephrocystin 3-like N-terminal domain-containing protein</fullName>
    </recommendedName>
</protein>
<dbReference type="HOGENOM" id="CLU_642505_0_0_1"/>
<dbReference type="PANTHER" id="PTHR10039:SF14">
    <property type="entry name" value="NACHT DOMAIN-CONTAINING PROTEIN"/>
    <property type="match status" value="1"/>
</dbReference>